<dbReference type="EMBL" id="CP002593">
    <property type="protein sequence ID" value="AEA28083.1"/>
    <property type="molecule type" value="Genomic_DNA"/>
</dbReference>
<dbReference type="RefSeq" id="WP_013677980.1">
    <property type="nucleotide sequence ID" value="NC_015312.1"/>
</dbReference>
<keyword evidence="3" id="KW-1185">Reference proteome</keyword>
<evidence type="ECO:0000313" key="3">
    <source>
        <dbReference type="Proteomes" id="UP000007809"/>
    </source>
</evidence>
<reference evidence="2 3" key="1">
    <citation type="journal article" date="2011" name="J. Bacteriol.">
        <title>Genome sequence of the 1,4-dioxane-degrading Pseudonocardia dioxanivorans strain CB1190.</title>
        <authorList>
            <person name="Sales C.M."/>
            <person name="Mahendra S."/>
            <person name="Grostern A."/>
            <person name="Parales R.E."/>
            <person name="Goodwin L.A."/>
            <person name="Woyke T."/>
            <person name="Nolan M."/>
            <person name="Lapidus A."/>
            <person name="Chertkov O."/>
            <person name="Ovchinnikova G."/>
            <person name="Sczyrba A."/>
            <person name="Alvarez-Cohen L."/>
        </authorList>
    </citation>
    <scope>NUCLEOTIDE SEQUENCE [LARGE SCALE GENOMIC DNA]</scope>
    <source>
        <strain evidence="3">ATCC 55486 / DSM 44775 / JCM 13855 / CB1190</strain>
    </source>
</reference>
<name>F4D223_PSEUX</name>
<dbReference type="HOGENOM" id="CLU_1026271_0_0_11"/>
<proteinExistence type="predicted"/>
<evidence type="ECO:0000256" key="1">
    <source>
        <dbReference type="SAM" id="MobiDB-lite"/>
    </source>
</evidence>
<sequence length="271" mass="28070">MTGAGPEPGSLEHTLLGTRRWPGAAVVAVVLRSVRWPYSCGLAAAVRESAHRYADAGAELHVTVDEPPDRRTAAMAAWGLPPPLPAALAEPLARAVGSWDPALARADDGLGVLGPDGRWVGRWALTDPFGDHDVGDVLPALCALGLGPVPRTEFPAPARARAPGVCDPADAARALRRARHSAGRAATLMDGSVAGQRSRRAGRRFARYVAALEGVPVEEAGPSGGGGGQRCGSAAGRAGPCRPSTGLRSGTVRRANLQNMLISIDICDTRR</sequence>
<dbReference type="Proteomes" id="UP000007809">
    <property type="component" value="Chromosome"/>
</dbReference>
<dbReference type="STRING" id="675635.Psed_5962"/>
<dbReference type="AlphaFoldDB" id="F4D223"/>
<organism evidence="2 3">
    <name type="scientific">Pseudonocardia dioxanivorans (strain ATCC 55486 / DSM 44775 / JCM 13855 / CB1190)</name>
    <dbReference type="NCBI Taxonomy" id="675635"/>
    <lineage>
        <taxon>Bacteria</taxon>
        <taxon>Bacillati</taxon>
        <taxon>Actinomycetota</taxon>
        <taxon>Actinomycetes</taxon>
        <taxon>Pseudonocardiales</taxon>
        <taxon>Pseudonocardiaceae</taxon>
        <taxon>Pseudonocardia</taxon>
    </lineage>
</organism>
<protein>
    <submittedName>
        <fullName evidence="2">Uncharacterized protein</fullName>
    </submittedName>
</protein>
<feature type="region of interest" description="Disordered" evidence="1">
    <location>
        <begin position="217"/>
        <end position="249"/>
    </location>
</feature>
<accession>F4D223</accession>
<gene>
    <name evidence="2" type="ordered locus">Psed_5962</name>
</gene>
<evidence type="ECO:0000313" key="2">
    <source>
        <dbReference type="EMBL" id="AEA28083.1"/>
    </source>
</evidence>
<dbReference type="KEGG" id="pdx:Psed_5962"/>